<comment type="caution">
    <text evidence="2">The sequence shown here is derived from an EMBL/GenBank/DDBJ whole genome shotgun (WGS) entry which is preliminary data.</text>
</comment>
<gene>
    <name evidence="2" type="ORF">VO63_07120</name>
</gene>
<dbReference type="RefSeq" id="WP_046906728.1">
    <property type="nucleotide sequence ID" value="NZ_BAAAXG010000027.1"/>
</dbReference>
<dbReference type="InterPro" id="IPR000873">
    <property type="entry name" value="AMP-dep_synth/lig_dom"/>
</dbReference>
<evidence type="ECO:0000259" key="1">
    <source>
        <dbReference type="Pfam" id="PF00501"/>
    </source>
</evidence>
<feature type="domain" description="AMP-dependent synthetase/ligase" evidence="1">
    <location>
        <begin position="82"/>
        <end position="251"/>
    </location>
</feature>
<dbReference type="PANTHER" id="PTHR43845">
    <property type="entry name" value="BLR5969 PROTEIN"/>
    <property type="match status" value="1"/>
</dbReference>
<evidence type="ECO:0000313" key="2">
    <source>
        <dbReference type="EMBL" id="KKZ74520.1"/>
    </source>
</evidence>
<dbReference type="PANTHER" id="PTHR43845:SF1">
    <property type="entry name" value="BLR5969 PROTEIN"/>
    <property type="match status" value="1"/>
</dbReference>
<accession>A0A2P2GSQ9</accession>
<reference evidence="2 3" key="1">
    <citation type="submission" date="2015-05" db="EMBL/GenBank/DDBJ databases">
        <title>Draft Genome assembly of Streptomyces showdoensis.</title>
        <authorList>
            <person name="Thapa K.K."/>
            <person name="Metsa-Ketela M."/>
        </authorList>
    </citation>
    <scope>NUCLEOTIDE SEQUENCE [LARGE SCALE GENOMIC DNA]</scope>
    <source>
        <strain evidence="2 3">ATCC 15227</strain>
    </source>
</reference>
<dbReference type="InterPro" id="IPR042099">
    <property type="entry name" value="ANL_N_sf"/>
</dbReference>
<evidence type="ECO:0000313" key="3">
    <source>
        <dbReference type="Proteomes" id="UP000265325"/>
    </source>
</evidence>
<dbReference type="Proteomes" id="UP000265325">
    <property type="component" value="Unassembled WGS sequence"/>
</dbReference>
<dbReference type="SUPFAM" id="SSF56801">
    <property type="entry name" value="Acetyl-CoA synthetase-like"/>
    <property type="match status" value="1"/>
</dbReference>
<keyword evidence="3" id="KW-1185">Reference proteome</keyword>
<proteinExistence type="predicted"/>
<sequence length="440" mass="48509">MSRRFSEHLPQLGDWRDQEQLRKMQDEQLRETLAWARNSPFYQRRFGGGPAPASRADFEGLALTGKQDLRDAYPFGMLAVPKAELATYHESSGTAGSPTPSYYTERDWTDLAERYARKWVGIGPEDTFLVRTPYALMITGHLAQAAARLKGATVVPGDNRSLAMPYSRVLRVLHDLEVSLTWSMPTEILLWAAAARAAGLVPDRDFPALRAVFVGGEPLSPARRARISEIWGVPVVEEYGSTETGSLAGECPEGHLHLWADRAVFEVYDPETGTLSASGAGQLVVTPLYRQAMPLLRYNLEDNVEVSDEPCPCGWQLPTVRVLGRSSFGHRVGSATVTQARLEELVFGLPVEHGVMFWRARARADLLELEIEVAPEHREAARAALAAAIEAEYGPVPARIDGVPPGSLVPLEALTGVHDVVKPRSLFGPDEDWSKALLYY</sequence>
<dbReference type="Gene3D" id="3.40.50.12780">
    <property type="entry name" value="N-terminal domain of ligase-like"/>
    <property type="match status" value="1"/>
</dbReference>
<protein>
    <submittedName>
        <fullName evidence="2">Coenzyme F390 synthetase</fullName>
    </submittedName>
</protein>
<name>A0A2P2GSQ9_STREW</name>
<dbReference type="AlphaFoldDB" id="A0A2P2GSQ9"/>
<dbReference type="OrthoDB" id="580775at2"/>
<dbReference type="Pfam" id="PF00501">
    <property type="entry name" value="AMP-binding"/>
    <property type="match status" value="1"/>
</dbReference>
<organism evidence="2 3">
    <name type="scientific">Streptomyces showdoensis</name>
    <dbReference type="NCBI Taxonomy" id="68268"/>
    <lineage>
        <taxon>Bacteria</taxon>
        <taxon>Bacillati</taxon>
        <taxon>Actinomycetota</taxon>
        <taxon>Actinomycetes</taxon>
        <taxon>Kitasatosporales</taxon>
        <taxon>Streptomycetaceae</taxon>
        <taxon>Streptomyces</taxon>
    </lineage>
</organism>
<dbReference type="EMBL" id="LAQS01000008">
    <property type="protein sequence ID" value="KKZ74520.1"/>
    <property type="molecule type" value="Genomic_DNA"/>
</dbReference>